<feature type="transmembrane region" description="Helical" evidence="1">
    <location>
        <begin position="162"/>
        <end position="181"/>
    </location>
</feature>
<feature type="domain" description="Mechanosensitive ion channel MscS" evidence="2">
    <location>
        <begin position="184"/>
        <end position="250"/>
    </location>
</feature>
<keyword evidence="4" id="KW-1185">Reference proteome</keyword>
<sequence>MFFDLPAWIPDWAVSLGLYAAAILVAVLLYRVAFRAATRLVRDRDLFWRSLVSRNRRPVRLAFVTAAVALVTPAAPLTIAQAEAVQHLLVLCIIGLFAWVAISALHVWTVVYLRRYKLDSSDNLLARKHVTQTQILQRVGRILVIAVALSVALMTFDGVRQYGISLLASAGAAGIIVGLALQPVLKNVFAGIQLAITQPIRIDDALLVEGEWGNVEEITATYVVVRIWDLRRLVIPLTYFIEKPFQNWTREEANLIGTVFLHLDYRAPVEAIREKARTVIAASELWDRKVFAVQVTELRQDTMEVRILASAANSPRAFDLRCLIREEMMAWLQQAHPEALPRRRVEAEVERSKAAAAAT</sequence>
<dbReference type="Gene3D" id="1.10.287.1260">
    <property type="match status" value="1"/>
</dbReference>
<evidence type="ECO:0000259" key="2">
    <source>
        <dbReference type="Pfam" id="PF00924"/>
    </source>
</evidence>
<dbReference type="Proteomes" id="UP000237889">
    <property type="component" value="Chromosome"/>
</dbReference>
<dbReference type="AlphaFoldDB" id="A0A2S0N760"/>
<feature type="transmembrane region" description="Helical" evidence="1">
    <location>
        <begin position="12"/>
        <end position="34"/>
    </location>
</feature>
<dbReference type="PANTHER" id="PTHR30566">
    <property type="entry name" value="YNAI-RELATED MECHANOSENSITIVE ION CHANNEL"/>
    <property type="match status" value="1"/>
</dbReference>
<evidence type="ECO:0000313" key="4">
    <source>
        <dbReference type="Proteomes" id="UP000237889"/>
    </source>
</evidence>
<dbReference type="EMBL" id="CP027668">
    <property type="protein sequence ID" value="AVO43992.1"/>
    <property type="molecule type" value="Genomic_DNA"/>
</dbReference>
<feature type="transmembrane region" description="Helical" evidence="1">
    <location>
        <begin position="59"/>
        <end position="82"/>
    </location>
</feature>
<gene>
    <name evidence="3" type="ORF">C6569_02320</name>
</gene>
<dbReference type="KEGG" id="phr:C6569_02320"/>
<reference evidence="3 4" key="1">
    <citation type="submission" date="2018-03" db="EMBL/GenBank/DDBJ databases">
        <title>Genome sequencing of Phreatobacter sp.</title>
        <authorList>
            <person name="Kim S.-J."/>
            <person name="Heo J."/>
            <person name="Kwon S.-W."/>
        </authorList>
    </citation>
    <scope>NUCLEOTIDE SEQUENCE [LARGE SCALE GENOMIC DNA]</scope>
    <source>
        <strain evidence="3 4">S-12</strain>
    </source>
</reference>
<dbReference type="SUPFAM" id="SSF50182">
    <property type="entry name" value="Sm-like ribonucleoproteins"/>
    <property type="match status" value="1"/>
</dbReference>
<evidence type="ECO:0000256" key="1">
    <source>
        <dbReference type="SAM" id="Phobius"/>
    </source>
</evidence>
<dbReference type="InterPro" id="IPR010920">
    <property type="entry name" value="LSM_dom_sf"/>
</dbReference>
<dbReference type="RefSeq" id="WP_106747322.1">
    <property type="nucleotide sequence ID" value="NZ_CP027668.1"/>
</dbReference>
<dbReference type="GO" id="GO:0008381">
    <property type="term" value="F:mechanosensitive monoatomic ion channel activity"/>
    <property type="evidence" value="ECO:0007669"/>
    <property type="project" value="UniProtKB-ARBA"/>
</dbReference>
<organism evidence="3 4">
    <name type="scientific">Phreatobacter cathodiphilus</name>
    <dbReference type="NCBI Taxonomy" id="1868589"/>
    <lineage>
        <taxon>Bacteria</taxon>
        <taxon>Pseudomonadati</taxon>
        <taxon>Pseudomonadota</taxon>
        <taxon>Alphaproteobacteria</taxon>
        <taxon>Hyphomicrobiales</taxon>
        <taxon>Phreatobacteraceae</taxon>
        <taxon>Phreatobacter</taxon>
    </lineage>
</organism>
<evidence type="ECO:0000313" key="3">
    <source>
        <dbReference type="EMBL" id="AVO43992.1"/>
    </source>
</evidence>
<keyword evidence="1" id="KW-0812">Transmembrane</keyword>
<keyword evidence="1" id="KW-0472">Membrane</keyword>
<dbReference type="OrthoDB" id="9792218at2"/>
<name>A0A2S0N760_9HYPH</name>
<dbReference type="PANTHER" id="PTHR30566:SF25">
    <property type="entry name" value="INNER MEMBRANE PROTEIN"/>
    <property type="match status" value="1"/>
</dbReference>
<dbReference type="Pfam" id="PF00924">
    <property type="entry name" value="MS_channel_2nd"/>
    <property type="match status" value="1"/>
</dbReference>
<feature type="transmembrane region" description="Helical" evidence="1">
    <location>
        <begin position="88"/>
        <end position="114"/>
    </location>
</feature>
<dbReference type="GO" id="GO:0016020">
    <property type="term" value="C:membrane"/>
    <property type="evidence" value="ECO:0007669"/>
    <property type="project" value="InterPro"/>
</dbReference>
<accession>A0A2S0N760</accession>
<keyword evidence="1" id="KW-1133">Transmembrane helix</keyword>
<dbReference type="InterPro" id="IPR006685">
    <property type="entry name" value="MscS_channel_2nd"/>
</dbReference>
<proteinExistence type="predicted"/>
<protein>
    <submittedName>
        <fullName evidence="3">Mechanosensitive ion channel protein MscS</fullName>
    </submittedName>
</protein>